<reference evidence="1 2" key="1">
    <citation type="submission" date="2018-09" db="EMBL/GenBank/DDBJ databases">
        <authorList>
            <person name="Zhu H."/>
        </authorList>
    </citation>
    <scope>NUCLEOTIDE SEQUENCE [LARGE SCALE GENOMIC DNA]</scope>
    <source>
        <strain evidence="1 2">K2S05-167</strain>
    </source>
</reference>
<dbReference type="EMBL" id="QYUJ01000010">
    <property type="protein sequence ID" value="RJF74457.1"/>
    <property type="molecule type" value="Genomic_DNA"/>
</dbReference>
<proteinExistence type="predicted"/>
<name>A0A418VEC1_9DEIO</name>
<keyword evidence="2" id="KW-1185">Reference proteome</keyword>
<evidence type="ECO:0000313" key="1">
    <source>
        <dbReference type="EMBL" id="RJF74457.1"/>
    </source>
</evidence>
<organism evidence="1 2">
    <name type="scientific">Deinococcus cavernae</name>
    <dbReference type="NCBI Taxonomy" id="2320857"/>
    <lineage>
        <taxon>Bacteria</taxon>
        <taxon>Thermotogati</taxon>
        <taxon>Deinococcota</taxon>
        <taxon>Deinococci</taxon>
        <taxon>Deinococcales</taxon>
        <taxon>Deinococcaceae</taxon>
        <taxon>Deinococcus</taxon>
    </lineage>
</organism>
<protein>
    <submittedName>
        <fullName evidence="1">Uncharacterized protein</fullName>
    </submittedName>
</protein>
<evidence type="ECO:0000313" key="2">
    <source>
        <dbReference type="Proteomes" id="UP000286287"/>
    </source>
</evidence>
<dbReference type="Proteomes" id="UP000286287">
    <property type="component" value="Unassembled WGS sequence"/>
</dbReference>
<dbReference type="OrthoDB" id="56854at2"/>
<dbReference type="AlphaFoldDB" id="A0A418VEC1"/>
<dbReference type="RefSeq" id="WP_119761394.1">
    <property type="nucleotide sequence ID" value="NZ_QYUJ01000010.1"/>
</dbReference>
<accession>A0A418VEC1</accession>
<comment type="caution">
    <text evidence="1">The sequence shown here is derived from an EMBL/GenBank/DDBJ whole genome shotgun (WGS) entry which is preliminary data.</text>
</comment>
<gene>
    <name evidence="1" type="ORF">D3875_04040</name>
</gene>
<dbReference type="Pfam" id="PF25209">
    <property type="entry name" value="Phage_capsid_4"/>
    <property type="match status" value="1"/>
</dbReference>
<sequence length="407" mass="45383">MSYHVERLKNFFREQVRTNPQLRNVNPDRLTVANLALNVQTRFYEGYFGEDRVRKAMREGAELRRRDPQGYQRQIDNWAAHHGELRRLGMNTVRTVETLVSSDLAYAVGSLRDSELLDNRPAFQTDLYDLTSRRQRDNLKPLKTRGGVELADRLLAVRAENTTHLETSWVARGTNYSMYNLERGLSITWEGILNDEFDEYGDAVYQLGQAAARTRAWLIVDAVRRSANFIRLPAGGSGPNLDNIEAASSYLGQQTVDGATYSRNLTDIYVPGFWRAIANRSVNGATVVVVGGAAGDIQRVNPSNPAANTNVHVEEVMAELPVDPTEFPNQSNLDWIAADPAKKPVEFAVHSLFAAGPRILTRLPDIIELDNMGSFSEHVIETKISDVAGAEVKDKTAVLLVSGRNTI</sequence>